<evidence type="ECO:0000313" key="3">
    <source>
        <dbReference type="Proteomes" id="UP001580430"/>
    </source>
</evidence>
<proteinExistence type="predicted"/>
<dbReference type="RefSeq" id="WP_375519669.1">
    <property type="nucleotide sequence ID" value="NZ_JBHIRY010000006.1"/>
</dbReference>
<accession>A0ABV5BZ09</accession>
<comment type="caution">
    <text evidence="2">The sequence shown here is derived from an EMBL/GenBank/DDBJ whole genome shotgun (WGS) entry which is preliminary data.</text>
</comment>
<feature type="region of interest" description="Disordered" evidence="1">
    <location>
        <begin position="64"/>
        <end position="85"/>
    </location>
</feature>
<protein>
    <submittedName>
        <fullName evidence="2">Uncharacterized protein</fullName>
    </submittedName>
</protein>
<sequence length="85" mass="10021">MSRDEVLDAYRVSGEKVRVIRDSLKENDVVGIVLAWDDEHLLIRRPNRRVVKLSRSYKVQPFKEPRPDILSMEQNDATDKDRTKQ</sequence>
<organism evidence="2 3">
    <name type="scientific">Paenibacillus medicaginis</name>
    <dbReference type="NCBI Taxonomy" id="1470560"/>
    <lineage>
        <taxon>Bacteria</taxon>
        <taxon>Bacillati</taxon>
        <taxon>Bacillota</taxon>
        <taxon>Bacilli</taxon>
        <taxon>Bacillales</taxon>
        <taxon>Paenibacillaceae</taxon>
        <taxon>Paenibacillus</taxon>
    </lineage>
</organism>
<evidence type="ECO:0000313" key="2">
    <source>
        <dbReference type="EMBL" id="MFB5760521.1"/>
    </source>
</evidence>
<gene>
    <name evidence="2" type="ORF">ACE5LO_08950</name>
</gene>
<reference evidence="2 3" key="1">
    <citation type="submission" date="2024-09" db="EMBL/GenBank/DDBJ databases">
        <title>Paenibacillus zeirhizospherea sp. nov., isolated from surface of the maize (Zea mays) roots in a horticulture field, Hungary.</title>
        <authorList>
            <person name="Marton D."/>
            <person name="Farkas M."/>
            <person name="Bedics A."/>
            <person name="Toth E."/>
            <person name="Tancsics A."/>
            <person name="Boka K."/>
            <person name="Marati G."/>
            <person name="Kriszt B."/>
            <person name="Cserhati M."/>
        </authorList>
    </citation>
    <scope>NUCLEOTIDE SEQUENCE [LARGE SCALE GENOMIC DNA]</scope>
    <source>
        <strain evidence="2 3">JCM 18446</strain>
    </source>
</reference>
<name>A0ABV5BZ09_9BACL</name>
<evidence type="ECO:0000256" key="1">
    <source>
        <dbReference type="SAM" id="MobiDB-lite"/>
    </source>
</evidence>
<keyword evidence="3" id="KW-1185">Reference proteome</keyword>
<dbReference type="Proteomes" id="UP001580430">
    <property type="component" value="Unassembled WGS sequence"/>
</dbReference>
<dbReference type="EMBL" id="JBHIRY010000006">
    <property type="protein sequence ID" value="MFB5760521.1"/>
    <property type="molecule type" value="Genomic_DNA"/>
</dbReference>